<dbReference type="InterPro" id="IPR011008">
    <property type="entry name" value="Dimeric_a/b-barrel"/>
</dbReference>
<dbReference type="Gene3D" id="1.10.10.10">
    <property type="entry name" value="Winged helix-like DNA-binding domain superfamily/Winged helix DNA-binding domain"/>
    <property type="match status" value="1"/>
</dbReference>
<evidence type="ECO:0000256" key="3">
    <source>
        <dbReference type="ARBA" id="ARBA00023163"/>
    </source>
</evidence>
<dbReference type="PANTHER" id="PTHR30154:SF53">
    <property type="entry name" value="HTH-TYPE TRANSCRIPTIONAL REGULATOR LRPC"/>
    <property type="match status" value="1"/>
</dbReference>
<evidence type="ECO:0000259" key="4">
    <source>
        <dbReference type="PROSITE" id="PS50956"/>
    </source>
</evidence>
<name>A0A1H9APX4_9ACTN</name>
<dbReference type="Pfam" id="PF13412">
    <property type="entry name" value="HTH_24"/>
    <property type="match status" value="1"/>
</dbReference>
<dbReference type="PROSITE" id="PS00519">
    <property type="entry name" value="HTH_ASNC_1"/>
    <property type="match status" value="1"/>
</dbReference>
<dbReference type="Proteomes" id="UP000198504">
    <property type="component" value="Unassembled WGS sequence"/>
</dbReference>
<dbReference type="SUPFAM" id="SSF54909">
    <property type="entry name" value="Dimeric alpha+beta barrel"/>
    <property type="match status" value="1"/>
</dbReference>
<dbReference type="InterPro" id="IPR000485">
    <property type="entry name" value="AsnC-type_HTH_dom"/>
</dbReference>
<dbReference type="InterPro" id="IPR036390">
    <property type="entry name" value="WH_DNA-bd_sf"/>
</dbReference>
<dbReference type="Pfam" id="PF01037">
    <property type="entry name" value="AsnC_trans_reg"/>
    <property type="match status" value="1"/>
</dbReference>
<sequence>MNLQILAALQDDPRLSMTALARRVAMSPPAVTERVDRLREAGVIAGWRLDVEPEALGLPVSAYARMRPGPGQLARVTALLPDVEEVTECHRITGDDCFLIKLHVRSMGHLADVLDRLSVHGQLTTSIVVSTPVPLRSVALPRRGVGAAAATPA</sequence>
<gene>
    <name evidence="5" type="ORF">SAMN05421756_101688</name>
</gene>
<dbReference type="GO" id="GO:0043565">
    <property type="term" value="F:sequence-specific DNA binding"/>
    <property type="evidence" value="ECO:0007669"/>
    <property type="project" value="InterPro"/>
</dbReference>
<dbReference type="Gene3D" id="3.30.70.920">
    <property type="match status" value="1"/>
</dbReference>
<dbReference type="SMART" id="SM00344">
    <property type="entry name" value="HTH_ASNC"/>
    <property type="match status" value="1"/>
</dbReference>
<reference evidence="6" key="1">
    <citation type="submission" date="2016-10" db="EMBL/GenBank/DDBJ databases">
        <authorList>
            <person name="Varghese N."/>
            <person name="Submissions S."/>
        </authorList>
    </citation>
    <scope>NUCLEOTIDE SEQUENCE [LARGE SCALE GENOMIC DNA]</scope>
    <source>
        <strain evidence="6">CGMCC 4.6856</strain>
    </source>
</reference>
<evidence type="ECO:0000313" key="6">
    <source>
        <dbReference type="Proteomes" id="UP000198504"/>
    </source>
</evidence>
<keyword evidence="3" id="KW-0804">Transcription</keyword>
<evidence type="ECO:0000313" key="5">
    <source>
        <dbReference type="EMBL" id="SEP78760.1"/>
    </source>
</evidence>
<evidence type="ECO:0000256" key="2">
    <source>
        <dbReference type="ARBA" id="ARBA00023125"/>
    </source>
</evidence>
<dbReference type="InterPro" id="IPR036388">
    <property type="entry name" value="WH-like_DNA-bd_sf"/>
</dbReference>
<dbReference type="GO" id="GO:0043200">
    <property type="term" value="P:response to amino acid"/>
    <property type="evidence" value="ECO:0007669"/>
    <property type="project" value="TreeGrafter"/>
</dbReference>
<proteinExistence type="predicted"/>
<dbReference type="GO" id="GO:0005829">
    <property type="term" value="C:cytosol"/>
    <property type="evidence" value="ECO:0007669"/>
    <property type="project" value="TreeGrafter"/>
</dbReference>
<accession>A0A1H9APX4</accession>
<dbReference type="EMBL" id="FOFA01000001">
    <property type="protein sequence ID" value="SEP78760.1"/>
    <property type="molecule type" value="Genomic_DNA"/>
</dbReference>
<dbReference type="InterPro" id="IPR019888">
    <property type="entry name" value="Tscrpt_reg_AsnC-like"/>
</dbReference>
<dbReference type="SUPFAM" id="SSF46785">
    <property type="entry name" value="Winged helix' DNA-binding domain"/>
    <property type="match status" value="1"/>
</dbReference>
<evidence type="ECO:0000256" key="1">
    <source>
        <dbReference type="ARBA" id="ARBA00023015"/>
    </source>
</evidence>
<dbReference type="CDD" id="cd00090">
    <property type="entry name" value="HTH_ARSR"/>
    <property type="match status" value="1"/>
</dbReference>
<keyword evidence="1" id="KW-0805">Transcription regulation</keyword>
<dbReference type="RefSeq" id="WP_232506071.1">
    <property type="nucleotide sequence ID" value="NZ_FOFA01000001.1"/>
</dbReference>
<organism evidence="5 6">
    <name type="scientific">Microlunatus flavus</name>
    <dbReference type="NCBI Taxonomy" id="1036181"/>
    <lineage>
        <taxon>Bacteria</taxon>
        <taxon>Bacillati</taxon>
        <taxon>Actinomycetota</taxon>
        <taxon>Actinomycetes</taxon>
        <taxon>Propionibacteriales</taxon>
        <taxon>Propionibacteriaceae</taxon>
        <taxon>Microlunatus</taxon>
    </lineage>
</organism>
<dbReference type="InterPro" id="IPR011991">
    <property type="entry name" value="ArsR-like_HTH"/>
</dbReference>
<dbReference type="AlphaFoldDB" id="A0A1H9APX4"/>
<dbReference type="STRING" id="1036181.SAMN05421756_101688"/>
<dbReference type="PROSITE" id="PS50956">
    <property type="entry name" value="HTH_ASNC_2"/>
    <property type="match status" value="1"/>
</dbReference>
<protein>
    <submittedName>
        <fullName evidence="5">Lrp/AsnC family transcriptional regulator, leucine-responsive regulatory protein</fullName>
    </submittedName>
</protein>
<keyword evidence="6" id="KW-1185">Reference proteome</keyword>
<feature type="domain" description="HTH asnC-type" evidence="4">
    <location>
        <begin position="1"/>
        <end position="59"/>
    </location>
</feature>
<dbReference type="PANTHER" id="PTHR30154">
    <property type="entry name" value="LEUCINE-RESPONSIVE REGULATORY PROTEIN"/>
    <property type="match status" value="1"/>
</dbReference>
<keyword evidence="2" id="KW-0238">DNA-binding</keyword>
<dbReference type="PRINTS" id="PR00033">
    <property type="entry name" value="HTHASNC"/>
</dbReference>
<dbReference type="InterPro" id="IPR019887">
    <property type="entry name" value="Tscrpt_reg_AsnC/Lrp_C"/>
</dbReference>
<dbReference type="InterPro" id="IPR019885">
    <property type="entry name" value="Tscrpt_reg_HTH_AsnC-type_CS"/>
</dbReference>